<dbReference type="PANTHER" id="PTHR11365:SF23">
    <property type="entry name" value="HYPOTHETICAL 5-OXOPROLINASE (EUROFUNG)-RELATED"/>
    <property type="match status" value="1"/>
</dbReference>
<accession>A0A4V2UX58</accession>
<dbReference type="EMBL" id="SMAI01000014">
    <property type="protein sequence ID" value="TCT02238.1"/>
    <property type="molecule type" value="Genomic_DNA"/>
</dbReference>
<evidence type="ECO:0000259" key="1">
    <source>
        <dbReference type="Pfam" id="PF02538"/>
    </source>
</evidence>
<dbReference type="Pfam" id="PF02538">
    <property type="entry name" value="Hydantoinase_B"/>
    <property type="match status" value="1"/>
</dbReference>
<dbReference type="GO" id="GO:0017168">
    <property type="term" value="F:5-oxoprolinase (ATP-hydrolyzing) activity"/>
    <property type="evidence" value="ECO:0007669"/>
    <property type="project" value="TreeGrafter"/>
</dbReference>
<reference evidence="2 3" key="1">
    <citation type="submission" date="2019-03" db="EMBL/GenBank/DDBJ databases">
        <title>Genomic Encyclopedia of Type Strains, Phase IV (KMG-IV): sequencing the most valuable type-strain genomes for metagenomic binning, comparative biology and taxonomic classification.</title>
        <authorList>
            <person name="Goeker M."/>
        </authorList>
    </citation>
    <scope>NUCLEOTIDE SEQUENCE [LARGE SCALE GENOMIC DNA]</scope>
    <source>
        <strain evidence="2 3">DSM 9035</strain>
    </source>
</reference>
<dbReference type="RefSeq" id="WP_132034364.1">
    <property type="nucleotide sequence ID" value="NZ_SMAI01000014.1"/>
</dbReference>
<gene>
    <name evidence="2" type="ORF">EDC64_11499</name>
</gene>
<comment type="caution">
    <text evidence="2">The sequence shown here is derived from an EMBL/GenBank/DDBJ whole genome shotgun (WGS) entry which is preliminary data.</text>
</comment>
<protein>
    <submittedName>
        <fullName evidence="2">N-methylhydantoinase B</fullName>
    </submittedName>
</protein>
<dbReference type="OrthoDB" id="9761586at2"/>
<feature type="domain" description="Hydantoinase B/oxoprolinase" evidence="1">
    <location>
        <begin position="9"/>
        <end position="525"/>
    </location>
</feature>
<organism evidence="2 3">
    <name type="scientific">Aquabacter spiritensis</name>
    <dbReference type="NCBI Taxonomy" id="933073"/>
    <lineage>
        <taxon>Bacteria</taxon>
        <taxon>Pseudomonadati</taxon>
        <taxon>Pseudomonadota</taxon>
        <taxon>Alphaproteobacteria</taxon>
        <taxon>Hyphomicrobiales</taxon>
        <taxon>Xanthobacteraceae</taxon>
        <taxon>Aquabacter</taxon>
    </lineage>
</organism>
<sequence>MTAPSLVDQAVISQALLSAAREMGAKLYRSAYSTIVRDARDASTGILDATGAAVAQSDELIPILVGSLSLTFRHCAALFPVETLEDGDFYITNHPYAGGHHLQDILIFMPIFVAGELVGFSAAVAHHTDVGGGAPGLNSTATDLYQEGLILPPSKYNLDRDWNGGPLERLIAANIRVPEQTIGDINAQFAACRTGIARVRDLCTKYGTAKVRAVMAHSIDYVERRIRAAVAAIPDGIYVGEDALDDDGLGDTPLRIRATVTVSGDALSIDYAGTCPQVATHLNAPFASTVSATLACVKAVLTGDDVPFNEGANRAVAISAPQGSLLNPNFPAPVRARMEAIYRAYDCVLKALGQAVPERAIACGYDTTTAICLTYASDGRYQVYIETRDGGYGASAKGDGCDAVAGPLSNCTNAPVESLDADFPFFRVESYALRLGSGGAGRHRGGLGSARAYRILKDGARLAIYSDRFRIPPNGLAGGEGGACGACEIVRDGAVLQVKSKDTVLLKAGDLVISATGGGGGFGDPRTRDPALRAHDAAQGFTDEAA</sequence>
<evidence type="ECO:0000313" key="2">
    <source>
        <dbReference type="EMBL" id="TCT02238.1"/>
    </source>
</evidence>
<dbReference type="InterPro" id="IPR045079">
    <property type="entry name" value="Oxoprolinase-like"/>
</dbReference>
<dbReference type="Proteomes" id="UP000294664">
    <property type="component" value="Unassembled WGS sequence"/>
</dbReference>
<dbReference type="InterPro" id="IPR003692">
    <property type="entry name" value="Hydantoinase_B"/>
</dbReference>
<dbReference type="PANTHER" id="PTHR11365">
    <property type="entry name" value="5-OXOPROLINASE RELATED"/>
    <property type="match status" value="1"/>
</dbReference>
<dbReference type="GO" id="GO:0005829">
    <property type="term" value="C:cytosol"/>
    <property type="evidence" value="ECO:0007669"/>
    <property type="project" value="TreeGrafter"/>
</dbReference>
<keyword evidence="3" id="KW-1185">Reference proteome</keyword>
<name>A0A4V2UX58_9HYPH</name>
<evidence type="ECO:0000313" key="3">
    <source>
        <dbReference type="Proteomes" id="UP000294664"/>
    </source>
</evidence>
<proteinExistence type="predicted"/>
<dbReference type="GO" id="GO:0006749">
    <property type="term" value="P:glutathione metabolic process"/>
    <property type="evidence" value="ECO:0007669"/>
    <property type="project" value="TreeGrafter"/>
</dbReference>
<dbReference type="AlphaFoldDB" id="A0A4V2UX58"/>